<dbReference type="EMBL" id="JACIHM010000003">
    <property type="protein sequence ID" value="MBB4447052.1"/>
    <property type="molecule type" value="Genomic_DNA"/>
</dbReference>
<dbReference type="Proteomes" id="UP000520770">
    <property type="component" value="Unassembled WGS sequence"/>
</dbReference>
<evidence type="ECO:0000313" key="4">
    <source>
        <dbReference type="Proteomes" id="UP000520770"/>
    </source>
</evidence>
<accession>A0A7W6XB73</accession>
<dbReference type="AlphaFoldDB" id="A0A7W6XB73"/>
<protein>
    <submittedName>
        <fullName evidence="2">Uncharacterized protein</fullName>
    </submittedName>
</protein>
<dbReference type="EMBL" id="JACIGY010000003">
    <property type="protein sequence ID" value="MBB4412420.1"/>
    <property type="molecule type" value="Genomic_DNA"/>
</dbReference>
<sequence>MHAGASDFLTHLFRDDGLLGAVKLRLLVTPKVGKSYIAGDPVRSLHSTLMRRGQPSSEAPATFIKRVTASHKRRLRCLACARRHARGLLAIYA</sequence>
<name>A0A7W6XB73_9HYPH</name>
<dbReference type="Proteomes" id="UP000576087">
    <property type="component" value="Unassembled WGS sequence"/>
</dbReference>
<proteinExistence type="predicted"/>
<evidence type="ECO:0000313" key="3">
    <source>
        <dbReference type="EMBL" id="MBB4447052.1"/>
    </source>
</evidence>
<gene>
    <name evidence="2" type="ORF">GGE31_002933</name>
    <name evidence="1" type="ORF">GGE33_003120</name>
    <name evidence="3" type="ORF">GGE35_002874</name>
</gene>
<comment type="caution">
    <text evidence="2">The sequence shown here is derived from an EMBL/GenBank/DDBJ whole genome shotgun (WGS) entry which is preliminary data.</text>
</comment>
<evidence type="ECO:0000313" key="5">
    <source>
        <dbReference type="Proteomes" id="UP000524535"/>
    </source>
</evidence>
<evidence type="ECO:0000313" key="6">
    <source>
        <dbReference type="Proteomes" id="UP000576087"/>
    </source>
</evidence>
<dbReference type="Proteomes" id="UP000524535">
    <property type="component" value="Unassembled WGS sequence"/>
</dbReference>
<evidence type="ECO:0000313" key="2">
    <source>
        <dbReference type="EMBL" id="MBB4412420.1"/>
    </source>
</evidence>
<dbReference type="EMBL" id="JACIGW010000003">
    <property type="protein sequence ID" value="MBB4349358.1"/>
    <property type="molecule type" value="Genomic_DNA"/>
</dbReference>
<reference evidence="4 5" key="1">
    <citation type="submission" date="2020-08" db="EMBL/GenBank/DDBJ databases">
        <title>Genomic Encyclopedia of Type Strains, Phase IV (KMG-V): Genome sequencing to study the core and pangenomes of soil and plant-associated prokaryotes.</title>
        <authorList>
            <person name="Whitman W."/>
        </authorList>
    </citation>
    <scope>NUCLEOTIDE SEQUENCE [LARGE SCALE GENOMIC DNA]</scope>
    <source>
        <strain evidence="2 5">SEMIA 444</strain>
        <strain evidence="1 4">SEMIA 448</strain>
        <strain evidence="3 6">SEMIA 452</strain>
    </source>
</reference>
<evidence type="ECO:0000313" key="1">
    <source>
        <dbReference type="EMBL" id="MBB4349358.1"/>
    </source>
</evidence>
<keyword evidence="5" id="KW-1185">Reference proteome</keyword>
<organism evidence="2 5">
    <name type="scientific">Aliirhizobium cellulosilyticum</name>
    <dbReference type="NCBI Taxonomy" id="393664"/>
    <lineage>
        <taxon>Bacteria</taxon>
        <taxon>Pseudomonadati</taxon>
        <taxon>Pseudomonadota</taxon>
        <taxon>Alphaproteobacteria</taxon>
        <taxon>Hyphomicrobiales</taxon>
        <taxon>Rhizobiaceae</taxon>
        <taxon>Aliirhizobium</taxon>
    </lineage>
</organism>